<name>A0A1H3ZJD9_SELRU</name>
<sequence>MRNDRMINNLNELDFRPECFASDVYETLDWTNIDSEMTDGQRRFISGLVSYYKPENVLELGVSAGGGTVVLLNALLSNKSWKGKLLSIDKLKCFYRDPNLPVGHLARRKFPDLFGSKWILEDGKDPAEVFSGGGRCTLGGYEV</sequence>
<evidence type="ECO:0000313" key="2">
    <source>
        <dbReference type="Proteomes" id="UP000183469"/>
    </source>
</evidence>
<dbReference type="Gene3D" id="3.40.50.150">
    <property type="entry name" value="Vaccinia Virus protein VP39"/>
    <property type="match status" value="1"/>
</dbReference>
<accession>A0A1H3ZJD9</accession>
<dbReference type="InterPro" id="IPR029063">
    <property type="entry name" value="SAM-dependent_MTases_sf"/>
</dbReference>
<dbReference type="AlphaFoldDB" id="A0A1H3ZJD9"/>
<organism evidence="1 2">
    <name type="scientific">Selenomonas ruminantium</name>
    <dbReference type="NCBI Taxonomy" id="971"/>
    <lineage>
        <taxon>Bacteria</taxon>
        <taxon>Bacillati</taxon>
        <taxon>Bacillota</taxon>
        <taxon>Negativicutes</taxon>
        <taxon>Selenomonadales</taxon>
        <taxon>Selenomonadaceae</taxon>
        <taxon>Selenomonas</taxon>
    </lineage>
</organism>
<reference evidence="1 2" key="1">
    <citation type="submission" date="2016-10" db="EMBL/GenBank/DDBJ databases">
        <authorList>
            <person name="de Groot N.N."/>
        </authorList>
    </citation>
    <scope>NUCLEOTIDE SEQUENCE [LARGE SCALE GENOMIC DNA]</scope>
    <source>
        <strain evidence="1 2">DSM 2872</strain>
    </source>
</reference>
<proteinExistence type="predicted"/>
<protein>
    <recommendedName>
        <fullName evidence="3">Methyltransferase</fullName>
    </recommendedName>
</protein>
<evidence type="ECO:0000313" key="1">
    <source>
        <dbReference type="EMBL" id="SEA23531.1"/>
    </source>
</evidence>
<gene>
    <name evidence="1" type="ORF">SAMN05660648_02451</name>
</gene>
<dbReference type="RefSeq" id="WP_074673006.1">
    <property type="nucleotide sequence ID" value="NZ_FNQG01000011.1"/>
</dbReference>
<dbReference type="Proteomes" id="UP000183469">
    <property type="component" value="Unassembled WGS sequence"/>
</dbReference>
<evidence type="ECO:0008006" key="3">
    <source>
        <dbReference type="Google" id="ProtNLM"/>
    </source>
</evidence>
<dbReference type="EMBL" id="FNQG01000011">
    <property type="protein sequence ID" value="SEA23531.1"/>
    <property type="molecule type" value="Genomic_DNA"/>
</dbReference>